<name>A0A7E4W879_PANRE</name>
<keyword evidence="1" id="KW-0812">Transmembrane</keyword>
<evidence type="ECO:0000313" key="2">
    <source>
        <dbReference type="Proteomes" id="UP000492821"/>
    </source>
</evidence>
<dbReference type="Proteomes" id="UP000492821">
    <property type="component" value="Unassembled WGS sequence"/>
</dbReference>
<keyword evidence="1" id="KW-1133">Transmembrane helix</keyword>
<accession>A0A7E4W879</accession>
<organism evidence="2 3">
    <name type="scientific">Panagrellus redivivus</name>
    <name type="common">Microworm</name>
    <dbReference type="NCBI Taxonomy" id="6233"/>
    <lineage>
        <taxon>Eukaryota</taxon>
        <taxon>Metazoa</taxon>
        <taxon>Ecdysozoa</taxon>
        <taxon>Nematoda</taxon>
        <taxon>Chromadorea</taxon>
        <taxon>Rhabditida</taxon>
        <taxon>Tylenchina</taxon>
        <taxon>Panagrolaimomorpha</taxon>
        <taxon>Panagrolaimoidea</taxon>
        <taxon>Panagrolaimidae</taxon>
        <taxon>Panagrellus</taxon>
    </lineage>
</organism>
<keyword evidence="1" id="KW-0472">Membrane</keyword>
<evidence type="ECO:0000256" key="1">
    <source>
        <dbReference type="SAM" id="Phobius"/>
    </source>
</evidence>
<proteinExistence type="predicted"/>
<reference evidence="2" key="1">
    <citation type="journal article" date="2013" name="Genetics">
        <title>The draft genome and transcriptome of Panagrellus redivivus are shaped by the harsh demands of a free-living lifestyle.</title>
        <authorList>
            <person name="Srinivasan J."/>
            <person name="Dillman A.R."/>
            <person name="Macchietto M.G."/>
            <person name="Heikkinen L."/>
            <person name="Lakso M."/>
            <person name="Fracchia K.M."/>
            <person name="Antoshechkin I."/>
            <person name="Mortazavi A."/>
            <person name="Wong G."/>
            <person name="Sternberg P.W."/>
        </authorList>
    </citation>
    <scope>NUCLEOTIDE SEQUENCE [LARGE SCALE GENOMIC DNA]</scope>
    <source>
        <strain evidence="2">MT8872</strain>
    </source>
</reference>
<evidence type="ECO:0000313" key="3">
    <source>
        <dbReference type="WBParaSite" id="Pan_g8801.t1"/>
    </source>
</evidence>
<reference evidence="3" key="2">
    <citation type="submission" date="2020-10" db="UniProtKB">
        <authorList>
            <consortium name="WormBaseParasite"/>
        </authorList>
    </citation>
    <scope>IDENTIFICATION</scope>
</reference>
<sequence length="368" mass="40892">MCYCCCSLHRHQVHLISYGCVSFGLITTGFIFTVFAIFYKDTQIGKVWLAGPTTMVVGLVLCGKVVIDWGPAMLHARQGSLDSVFMDPSGNPIINQPPAPKSNGSYGGYPVYQNPNVSGAGGFVNGEIPVQGSMPMPMPMMTAPTTPHCARHPRIHQYDGDIGKEGAIDCIVYEKPFDLQQASPLPHHQYIGARQQLYSSNVPQAHYDPHPQPNYHDCGTHPQSPILPLRGKIGMYKVDQSYNSCTHSPHMNQSRVMSPLPAIQMNSHSHGHHYPYPSHQSSPHLHHSNQRIVDVHSPLLQTYNTAPPPALDDIKCECGNVVSYQQYRQQQPRTPPSSSYDYGSVQRSPLSQVYQGETFVLNEKNYFI</sequence>
<dbReference type="AlphaFoldDB" id="A0A7E4W879"/>
<dbReference type="WBParaSite" id="Pan_g8801.t1">
    <property type="protein sequence ID" value="Pan_g8801.t1"/>
    <property type="gene ID" value="Pan_g8801"/>
</dbReference>
<keyword evidence="2" id="KW-1185">Reference proteome</keyword>
<feature type="transmembrane region" description="Helical" evidence="1">
    <location>
        <begin position="15"/>
        <end position="39"/>
    </location>
</feature>
<protein>
    <submittedName>
        <fullName evidence="3">Conserved plasma membrane protein</fullName>
    </submittedName>
</protein>